<organism evidence="1">
    <name type="scientific">Anguilla anguilla</name>
    <name type="common">European freshwater eel</name>
    <name type="synonym">Muraena anguilla</name>
    <dbReference type="NCBI Taxonomy" id="7936"/>
    <lineage>
        <taxon>Eukaryota</taxon>
        <taxon>Metazoa</taxon>
        <taxon>Chordata</taxon>
        <taxon>Craniata</taxon>
        <taxon>Vertebrata</taxon>
        <taxon>Euteleostomi</taxon>
        <taxon>Actinopterygii</taxon>
        <taxon>Neopterygii</taxon>
        <taxon>Teleostei</taxon>
        <taxon>Anguilliformes</taxon>
        <taxon>Anguillidae</taxon>
        <taxon>Anguilla</taxon>
    </lineage>
</organism>
<reference evidence="1" key="1">
    <citation type="submission" date="2014-11" db="EMBL/GenBank/DDBJ databases">
        <authorList>
            <person name="Amaro Gonzalez C."/>
        </authorList>
    </citation>
    <scope>NUCLEOTIDE SEQUENCE</scope>
</reference>
<sequence length="74" mass="8424">MIIQIFAHFLQISNGICRTSYKHKKKIIILGTLPRGRYLANRSVTGAGILPLYTSTDQKEMPSFTLLIICIMRK</sequence>
<accession>A0A0E9X263</accession>
<evidence type="ECO:0000313" key="1">
    <source>
        <dbReference type="EMBL" id="JAH96561.1"/>
    </source>
</evidence>
<proteinExistence type="predicted"/>
<protein>
    <submittedName>
        <fullName evidence="1">Uncharacterized protein</fullName>
    </submittedName>
</protein>
<dbReference type="AlphaFoldDB" id="A0A0E9X263"/>
<name>A0A0E9X263_ANGAN</name>
<dbReference type="EMBL" id="GBXM01012016">
    <property type="protein sequence ID" value="JAH96561.1"/>
    <property type="molecule type" value="Transcribed_RNA"/>
</dbReference>
<reference evidence="1" key="2">
    <citation type="journal article" date="2015" name="Fish Shellfish Immunol.">
        <title>Early steps in the European eel (Anguilla anguilla)-Vibrio vulnificus interaction in the gills: Role of the RtxA13 toxin.</title>
        <authorList>
            <person name="Callol A."/>
            <person name="Pajuelo D."/>
            <person name="Ebbesson L."/>
            <person name="Teles M."/>
            <person name="MacKenzie S."/>
            <person name="Amaro C."/>
        </authorList>
    </citation>
    <scope>NUCLEOTIDE SEQUENCE</scope>
</reference>